<dbReference type="SUPFAM" id="SSF82199">
    <property type="entry name" value="SET domain"/>
    <property type="match status" value="1"/>
</dbReference>
<sequence>MTAELTCTGKGLRIREIWKKPRDRSFLVTLEGRKWHCQYRIMKSQLRNQEEVNLFQERERMVENMRSVMEKRCPHAFRQQYPHNNRRLHFEKEWRVTLRIIETRINRRLRSFGIAPIFIESWTRNQPSALNFDYLPRSTISVQLQREIIAEGARLRYMYPEHTAGCGCPRQKCVVGQCPCLVYKKSNTVMMCGQACGCDDSCPSTYLREERQVPLVLFNTKSKGWGVLAPVKIPAGTFLGLYAGHMVRIDDHNLYDNTYVFDINMYRGLQVEDLI</sequence>
<dbReference type="AlphaFoldDB" id="A0A2G9UPV0"/>
<dbReference type="Proteomes" id="UP000230423">
    <property type="component" value="Unassembled WGS sequence"/>
</dbReference>
<dbReference type="Gene3D" id="2.170.270.10">
    <property type="entry name" value="SET domain"/>
    <property type="match status" value="1"/>
</dbReference>
<reference evidence="1 2" key="1">
    <citation type="submission" date="2015-09" db="EMBL/GenBank/DDBJ databases">
        <title>Draft genome of the parasitic nematode Teladorsagia circumcincta isolate WARC Sus (inbred).</title>
        <authorList>
            <person name="Mitreva M."/>
        </authorList>
    </citation>
    <scope>NUCLEOTIDE SEQUENCE [LARGE SCALE GENOMIC DNA]</scope>
    <source>
        <strain evidence="1 2">S</strain>
    </source>
</reference>
<gene>
    <name evidence="1" type="ORF">TELCIR_05797</name>
</gene>
<dbReference type="InterPro" id="IPR046341">
    <property type="entry name" value="SET_dom_sf"/>
</dbReference>
<dbReference type="EMBL" id="KZ345719">
    <property type="protein sequence ID" value="PIO72278.1"/>
    <property type="molecule type" value="Genomic_DNA"/>
</dbReference>
<dbReference type="GO" id="GO:0042054">
    <property type="term" value="F:histone methyltransferase activity"/>
    <property type="evidence" value="ECO:0007669"/>
    <property type="project" value="TreeGrafter"/>
</dbReference>
<organism evidence="1 2">
    <name type="scientific">Teladorsagia circumcincta</name>
    <name type="common">Brown stomach worm</name>
    <name type="synonym">Ostertagia circumcincta</name>
    <dbReference type="NCBI Taxonomy" id="45464"/>
    <lineage>
        <taxon>Eukaryota</taxon>
        <taxon>Metazoa</taxon>
        <taxon>Ecdysozoa</taxon>
        <taxon>Nematoda</taxon>
        <taxon>Chromadorea</taxon>
        <taxon>Rhabditida</taxon>
        <taxon>Rhabditina</taxon>
        <taxon>Rhabditomorpha</taxon>
        <taxon>Strongyloidea</taxon>
        <taxon>Trichostrongylidae</taxon>
        <taxon>Teladorsagia</taxon>
    </lineage>
</organism>
<evidence type="ECO:0000313" key="1">
    <source>
        <dbReference type="EMBL" id="PIO72278.1"/>
    </source>
</evidence>
<dbReference type="PANTHER" id="PTHR45660:SF13">
    <property type="entry name" value="HISTONE-LYSINE N-METHYLTRANSFERASE SETMAR"/>
    <property type="match status" value="1"/>
</dbReference>
<evidence type="ECO:0008006" key="3">
    <source>
        <dbReference type="Google" id="ProtNLM"/>
    </source>
</evidence>
<proteinExistence type="predicted"/>
<dbReference type="PANTHER" id="PTHR45660">
    <property type="entry name" value="HISTONE-LYSINE N-METHYLTRANSFERASE SETMAR"/>
    <property type="match status" value="1"/>
</dbReference>
<dbReference type="OrthoDB" id="5846691at2759"/>
<name>A0A2G9UPV0_TELCI</name>
<keyword evidence="2" id="KW-1185">Reference proteome</keyword>
<accession>A0A2G9UPV0</accession>
<dbReference type="InterPro" id="IPR051357">
    <property type="entry name" value="H3K9_HMTase_SUVAR3-9"/>
</dbReference>
<protein>
    <recommendedName>
        <fullName evidence="3">Pre-SET domain-containing protein</fullName>
    </recommendedName>
</protein>
<dbReference type="GO" id="GO:0003690">
    <property type="term" value="F:double-stranded DNA binding"/>
    <property type="evidence" value="ECO:0007669"/>
    <property type="project" value="TreeGrafter"/>
</dbReference>
<evidence type="ECO:0000313" key="2">
    <source>
        <dbReference type="Proteomes" id="UP000230423"/>
    </source>
</evidence>